<sequence length="403" mass="47361">MGKKDFSDLEDQIMDTVKSAFDAIDFAKIKKEIDDKTEGTINEIKVKFKDKSDHINDKIKVKMKDKYRNINTMNNYNVVKNQNELQRYIARKPVGRISGMLYTIFGSIGSGLFGTLSIIGLIYILIMENYSTTYNVFLTVFICFFLVSLFFYLKGRTLRNRVKRFKKYVTCLEEKKYCSTEELAVSIERKNKFVIKDLKKMVELNMFPEGRFDEKQTYFMLNYEVYENYLNAEKAFKKRQEDELKKQEQMEREKSDPEKKELLQVIEIGQNYIEQINNVNNAIQEEEISGKLDKLQNIVTQILKYIEKNPNKLSEVNKFINHYLPMTLKLVNSYKELNEQPVQGMNIKNAKSEIEKAIDSINMAFEKLLDDLFEELALDISTDISVLETLFTQEGLTKKDFEK</sequence>
<dbReference type="EMBL" id="CP004121">
    <property type="protein sequence ID" value="AGF58462.1"/>
    <property type="molecule type" value="Genomic_DNA"/>
</dbReference>
<dbReference type="OrthoDB" id="9782052at2"/>
<protein>
    <submittedName>
        <fullName evidence="2">5-bromo-4-chloroindolyl phosphate hydrolysis protein</fullName>
    </submittedName>
</protein>
<feature type="transmembrane region" description="Helical" evidence="1">
    <location>
        <begin position="101"/>
        <end position="126"/>
    </location>
</feature>
<keyword evidence="3" id="KW-1185">Reference proteome</keyword>
<dbReference type="PATRIC" id="fig|931276.5.peg.4746"/>
<dbReference type="RefSeq" id="WP_015394771.1">
    <property type="nucleotide sequence ID" value="NC_020291.1"/>
</dbReference>
<keyword evidence="1" id="KW-1133">Transmembrane helix</keyword>
<proteinExistence type="predicted"/>
<reference evidence="2 3" key="1">
    <citation type="submission" date="2013-02" db="EMBL/GenBank/DDBJ databases">
        <title>Genome sequence of Clostridium saccharoperbutylacetonicum N1-4(HMT).</title>
        <authorList>
            <person name="Poehlein A."/>
            <person name="Daniel R."/>
        </authorList>
    </citation>
    <scope>NUCLEOTIDE SEQUENCE [LARGE SCALE GENOMIC DNA]</scope>
    <source>
        <strain evidence="3">N1-4(HMT)</strain>
    </source>
</reference>
<evidence type="ECO:0000256" key="1">
    <source>
        <dbReference type="SAM" id="Phobius"/>
    </source>
</evidence>
<keyword evidence="1" id="KW-0812">Transmembrane</keyword>
<accession>M1N4T2</accession>
<dbReference type="AlphaFoldDB" id="M1N4T2"/>
<name>M1N4T2_9CLOT</name>
<dbReference type="eggNOG" id="COG4915">
    <property type="taxonomic scope" value="Bacteria"/>
</dbReference>
<dbReference type="STRING" id="36745.CLSAP_44790"/>
<dbReference type="HOGENOM" id="CLU_039279_0_0_9"/>
<feature type="transmembrane region" description="Helical" evidence="1">
    <location>
        <begin position="132"/>
        <end position="153"/>
    </location>
</feature>
<dbReference type="KEGG" id="csr:Cspa_c47090"/>
<gene>
    <name evidence="2" type="ORF">Cspa_c47090</name>
</gene>
<dbReference type="InterPro" id="IPR018770">
    <property type="entry name" value="ChloroindolylP_hydrolase"/>
</dbReference>
<dbReference type="Pfam" id="PF10112">
    <property type="entry name" value="Halogen_Hydrol"/>
    <property type="match status" value="1"/>
</dbReference>
<keyword evidence="1" id="KW-0472">Membrane</keyword>
<evidence type="ECO:0000313" key="3">
    <source>
        <dbReference type="Proteomes" id="UP000011728"/>
    </source>
</evidence>
<organism evidence="2 3">
    <name type="scientific">Clostridium saccharoperbutylacetonicum N1-4(HMT)</name>
    <dbReference type="NCBI Taxonomy" id="931276"/>
    <lineage>
        <taxon>Bacteria</taxon>
        <taxon>Bacillati</taxon>
        <taxon>Bacillota</taxon>
        <taxon>Clostridia</taxon>
        <taxon>Eubacteriales</taxon>
        <taxon>Clostridiaceae</taxon>
        <taxon>Clostridium</taxon>
    </lineage>
</organism>
<dbReference type="Proteomes" id="UP000011728">
    <property type="component" value="Chromosome"/>
</dbReference>
<evidence type="ECO:0000313" key="2">
    <source>
        <dbReference type="EMBL" id="AGF58462.1"/>
    </source>
</evidence>